<gene>
    <name evidence="2" type="ORF">HOLleu_31042</name>
</gene>
<keyword evidence="3" id="KW-1185">Reference proteome</keyword>
<comment type="caution">
    <text evidence="2">The sequence shown here is derived from an EMBL/GenBank/DDBJ whole genome shotgun (WGS) entry which is preliminary data.</text>
</comment>
<feature type="region of interest" description="Disordered" evidence="1">
    <location>
        <begin position="120"/>
        <end position="155"/>
    </location>
</feature>
<evidence type="ECO:0000256" key="1">
    <source>
        <dbReference type="SAM" id="MobiDB-lite"/>
    </source>
</evidence>
<evidence type="ECO:0000313" key="2">
    <source>
        <dbReference type="EMBL" id="KAJ8028725.1"/>
    </source>
</evidence>
<reference evidence="2" key="1">
    <citation type="submission" date="2021-10" db="EMBL/GenBank/DDBJ databases">
        <title>Tropical sea cucumber genome reveals ecological adaptation and Cuvierian tubules defense mechanism.</title>
        <authorList>
            <person name="Chen T."/>
        </authorList>
    </citation>
    <scope>NUCLEOTIDE SEQUENCE</scope>
    <source>
        <strain evidence="2">Nanhai2018</strain>
        <tissue evidence="2">Muscle</tissue>
    </source>
</reference>
<protein>
    <submittedName>
        <fullName evidence="2">Protocadherin Fat 4</fullName>
    </submittedName>
</protein>
<feature type="compositionally biased region" description="Low complexity" evidence="1">
    <location>
        <begin position="77"/>
        <end position="91"/>
    </location>
</feature>
<name>A0A9Q1H128_HOLLE</name>
<dbReference type="EMBL" id="JAIZAY010000015">
    <property type="protein sequence ID" value="KAJ8028725.1"/>
    <property type="molecule type" value="Genomic_DNA"/>
</dbReference>
<accession>A0A9Q1H128</accession>
<sequence length="206" mass="22008">MSGVSVPSHRSKRSSRAKTPVLDKSGQPKGLTTEEVARLNSARPDLMSGTHSHTSTIDNLSSVSDDANMNNLNQPTLLEPPDSSSDESAASFTCSEMEPDMDVDTGTYIMTRLASIDNLHAPQNGRLDSDGGSQRTPFSSEDENGGSKGPESSNGHFALDQLLNWGPSFQNLSPVCQDIALLNDLSGDKKVSKVQLDANINGEEFV</sequence>
<feature type="region of interest" description="Disordered" evidence="1">
    <location>
        <begin position="1"/>
        <end position="101"/>
    </location>
</feature>
<dbReference type="OrthoDB" id="10071831at2759"/>
<proteinExistence type="predicted"/>
<organism evidence="2 3">
    <name type="scientific">Holothuria leucospilota</name>
    <name type="common">Black long sea cucumber</name>
    <name type="synonym">Mertensiothuria leucospilota</name>
    <dbReference type="NCBI Taxonomy" id="206669"/>
    <lineage>
        <taxon>Eukaryota</taxon>
        <taxon>Metazoa</taxon>
        <taxon>Echinodermata</taxon>
        <taxon>Eleutherozoa</taxon>
        <taxon>Echinozoa</taxon>
        <taxon>Holothuroidea</taxon>
        <taxon>Aspidochirotacea</taxon>
        <taxon>Aspidochirotida</taxon>
        <taxon>Holothuriidae</taxon>
        <taxon>Holothuria</taxon>
    </lineage>
</organism>
<dbReference type="Proteomes" id="UP001152320">
    <property type="component" value="Chromosome 15"/>
</dbReference>
<feature type="compositionally biased region" description="Polar residues" evidence="1">
    <location>
        <begin position="49"/>
        <end position="76"/>
    </location>
</feature>
<evidence type="ECO:0000313" key="3">
    <source>
        <dbReference type="Proteomes" id="UP001152320"/>
    </source>
</evidence>
<dbReference type="AlphaFoldDB" id="A0A9Q1H128"/>